<dbReference type="AlphaFoldDB" id="A0A316W652"/>
<protein>
    <submittedName>
        <fullName evidence="2">Uncharacterized protein</fullName>
    </submittedName>
</protein>
<proteinExistence type="predicted"/>
<accession>A0A316W652</accession>
<feature type="compositionally biased region" description="Low complexity" evidence="1">
    <location>
        <begin position="162"/>
        <end position="174"/>
    </location>
</feature>
<dbReference type="EMBL" id="KZ819372">
    <property type="protein sequence ID" value="PWN43135.1"/>
    <property type="molecule type" value="Genomic_DNA"/>
</dbReference>
<sequence>MYPVSGSVHTRMPSQNPAAFVLAACKVRHALVAHRSCSIPLIPHDRSHFQEYLKPARNRRVPTFWPTWIRSRPWPATATPQSAQFSTSATHLRPPAQSTVSRGVGASHRHASRSLSPLPRWSVDRDEQHYKFRDVLRSADRERSQRHSSSGASRHDVTRMVTPSPTTPSASTIPRQPRRMSTPRRGSTEVGSPVSPWTASSYDPPDGTSALGNAFSRAALDRQMQTPRLLRRKPTPESRSTDSYADGSQEEIRVRGCAGWR</sequence>
<organism evidence="2 3">
    <name type="scientific">Ceraceosorus guamensis</name>
    <dbReference type="NCBI Taxonomy" id="1522189"/>
    <lineage>
        <taxon>Eukaryota</taxon>
        <taxon>Fungi</taxon>
        <taxon>Dikarya</taxon>
        <taxon>Basidiomycota</taxon>
        <taxon>Ustilaginomycotina</taxon>
        <taxon>Exobasidiomycetes</taxon>
        <taxon>Ceraceosorales</taxon>
        <taxon>Ceraceosoraceae</taxon>
        <taxon>Ceraceosorus</taxon>
    </lineage>
</organism>
<keyword evidence="3" id="KW-1185">Reference proteome</keyword>
<evidence type="ECO:0000256" key="1">
    <source>
        <dbReference type="SAM" id="MobiDB-lite"/>
    </source>
</evidence>
<feature type="region of interest" description="Disordered" evidence="1">
    <location>
        <begin position="79"/>
        <end position="115"/>
    </location>
</feature>
<dbReference type="Proteomes" id="UP000245783">
    <property type="component" value="Unassembled WGS sequence"/>
</dbReference>
<evidence type="ECO:0000313" key="2">
    <source>
        <dbReference type="EMBL" id="PWN43135.1"/>
    </source>
</evidence>
<name>A0A316W652_9BASI</name>
<reference evidence="2 3" key="1">
    <citation type="journal article" date="2018" name="Mol. Biol. Evol.">
        <title>Broad Genomic Sampling Reveals a Smut Pathogenic Ancestry of the Fungal Clade Ustilaginomycotina.</title>
        <authorList>
            <person name="Kijpornyongpan T."/>
            <person name="Mondo S.J."/>
            <person name="Barry K."/>
            <person name="Sandor L."/>
            <person name="Lee J."/>
            <person name="Lipzen A."/>
            <person name="Pangilinan J."/>
            <person name="LaButti K."/>
            <person name="Hainaut M."/>
            <person name="Henrissat B."/>
            <person name="Grigoriev I.V."/>
            <person name="Spatafora J.W."/>
            <person name="Aime M.C."/>
        </authorList>
    </citation>
    <scope>NUCLEOTIDE SEQUENCE [LARGE SCALE GENOMIC DNA]</scope>
    <source>
        <strain evidence="2 3">MCA 4658</strain>
    </source>
</reference>
<dbReference type="InParanoid" id="A0A316W652"/>
<feature type="region of interest" description="Disordered" evidence="1">
    <location>
        <begin position="135"/>
        <end position="261"/>
    </location>
</feature>
<dbReference type="RefSeq" id="XP_025370295.1">
    <property type="nucleotide sequence ID" value="XM_025517798.1"/>
</dbReference>
<feature type="compositionally biased region" description="Polar residues" evidence="1">
    <location>
        <begin position="79"/>
        <end position="101"/>
    </location>
</feature>
<gene>
    <name evidence="2" type="ORF">IE81DRAFT_97399</name>
</gene>
<dbReference type="GeneID" id="37039668"/>
<evidence type="ECO:0000313" key="3">
    <source>
        <dbReference type="Proteomes" id="UP000245783"/>
    </source>
</evidence>
<feature type="compositionally biased region" description="Basic and acidic residues" evidence="1">
    <location>
        <begin position="135"/>
        <end position="145"/>
    </location>
</feature>